<reference evidence="5 6" key="1">
    <citation type="submission" date="2023-10" db="EMBL/GenBank/DDBJ databases">
        <title>Novel methanotroph of the genus Methylocapsa from a subarctic wetland.</title>
        <authorList>
            <person name="Belova S.E."/>
            <person name="Oshkin I.Y."/>
            <person name="Miroshnikov K."/>
            <person name="Dedysh S.N."/>
        </authorList>
    </citation>
    <scope>NUCLEOTIDE SEQUENCE [LARGE SCALE GENOMIC DNA]</scope>
    <source>
        <strain evidence="5 6">RX1</strain>
    </source>
</reference>
<dbReference type="CDD" id="cd02194">
    <property type="entry name" value="ThiL"/>
    <property type="match status" value="1"/>
</dbReference>
<dbReference type="PANTHER" id="PTHR30270">
    <property type="entry name" value="THIAMINE-MONOPHOSPHATE KINASE"/>
    <property type="match status" value="1"/>
</dbReference>
<feature type="binding site" evidence="2">
    <location>
        <position position="28"/>
    </location>
    <ligand>
        <name>Mg(2+)</name>
        <dbReference type="ChEBI" id="CHEBI:18420"/>
        <label>3</label>
    </ligand>
</feature>
<dbReference type="InterPro" id="IPR006283">
    <property type="entry name" value="ThiL-like"/>
</dbReference>
<evidence type="ECO:0000256" key="1">
    <source>
        <dbReference type="ARBA" id="ARBA00022977"/>
    </source>
</evidence>
<name>A0ABZ0HQB3_9HYPH</name>
<feature type="binding site" evidence="2">
    <location>
        <position position="222"/>
    </location>
    <ligand>
        <name>Mg(2+)</name>
        <dbReference type="ChEBI" id="CHEBI:18420"/>
        <label>5</label>
    </ligand>
</feature>
<comment type="similarity">
    <text evidence="2">Belongs to the thiamine-monophosphate kinase family.</text>
</comment>
<keyword evidence="1 2" id="KW-0784">Thiamine biosynthesis</keyword>
<accession>A0ABZ0HQB3</accession>
<dbReference type="Pfam" id="PF00586">
    <property type="entry name" value="AIRS"/>
    <property type="match status" value="1"/>
</dbReference>
<proteinExistence type="inferred from homology"/>
<keyword evidence="2" id="KW-0547">Nucleotide-binding</keyword>
<feature type="binding site" evidence="2">
    <location>
        <position position="219"/>
    </location>
    <ligand>
        <name>Mg(2+)</name>
        <dbReference type="ChEBI" id="CHEBI:18420"/>
        <label>3</label>
    </ligand>
</feature>
<dbReference type="GO" id="GO:0009030">
    <property type="term" value="F:thiamine-phosphate kinase activity"/>
    <property type="evidence" value="ECO:0007669"/>
    <property type="project" value="UniProtKB-EC"/>
</dbReference>
<dbReference type="RefSeq" id="WP_407338912.1">
    <property type="nucleotide sequence ID" value="NZ_CP136862.1"/>
</dbReference>
<feature type="binding site" evidence="2">
    <location>
        <position position="52"/>
    </location>
    <ligand>
        <name>substrate</name>
    </ligand>
</feature>
<dbReference type="InterPro" id="IPR010918">
    <property type="entry name" value="PurM-like_C_dom"/>
</dbReference>
<evidence type="ECO:0000313" key="5">
    <source>
        <dbReference type="EMBL" id="WOJ89469.1"/>
    </source>
</evidence>
<gene>
    <name evidence="2 5" type="primary">thiL</name>
    <name evidence="5" type="ORF">RZS28_17010</name>
</gene>
<keyword evidence="2" id="KW-0067">ATP-binding</keyword>
<feature type="binding site" evidence="2">
    <location>
        <position position="271"/>
    </location>
    <ligand>
        <name>substrate</name>
    </ligand>
</feature>
<evidence type="ECO:0000259" key="3">
    <source>
        <dbReference type="Pfam" id="PF00586"/>
    </source>
</evidence>
<dbReference type="NCBIfam" id="TIGR01379">
    <property type="entry name" value="thiL"/>
    <property type="match status" value="1"/>
</dbReference>
<dbReference type="Proteomes" id="UP001626536">
    <property type="component" value="Chromosome"/>
</dbReference>
<comment type="pathway">
    <text evidence="2">Cofactor biosynthesis; thiamine diphosphate biosynthesis; thiamine diphosphate from thiamine phosphate: step 1/1.</text>
</comment>
<feature type="binding site" evidence="2">
    <location>
        <position position="73"/>
    </location>
    <ligand>
        <name>Mg(2+)</name>
        <dbReference type="ChEBI" id="CHEBI:18420"/>
        <label>2</label>
    </ligand>
</feature>
<comment type="caution">
    <text evidence="2">Lacks conserved residue(s) required for the propagation of feature annotation.</text>
</comment>
<dbReference type="EC" id="2.7.4.16" evidence="2"/>
<feature type="domain" description="PurM-like N-terminal" evidence="3">
    <location>
        <begin position="27"/>
        <end position="139"/>
    </location>
</feature>
<evidence type="ECO:0000256" key="2">
    <source>
        <dbReference type="HAMAP-Rule" id="MF_02128"/>
    </source>
</evidence>
<feature type="binding site" evidence="2">
    <location>
        <position position="221"/>
    </location>
    <ligand>
        <name>ATP</name>
        <dbReference type="ChEBI" id="CHEBI:30616"/>
    </ligand>
</feature>
<sequence length="331" mass="34144">MTRPSEDELIAHFFAPLAGPGAFGLRDDAAILAPPPGCDIVLTKDVLIGGVHFFPNDPPDCIARKSLRVNLSDLAAKAAEPRGFLLGLALPEDWTADWLADFARGLGEDAAAYACPLLGGDTVKTPGPLAISVTAIGAVPSGRMVQRAGAAAGDLIYATGTIGDAALGLRLRLAAADDRHWTSALSPKAAAYLADRYLLPQPRLALREALRAYAHAAMDISDGLAGDLVKMLRLAGMTAEIAAAAAPLSEAAREALEAEPTLIETILTGGDDYEILCAVPPDRSLGFEAAAASAGLTVSAIGTALQGAAPPLFKDAEGQALVFAKASYQHF</sequence>
<keyword evidence="2 5" id="KW-0418">Kinase</keyword>
<dbReference type="SUPFAM" id="SSF56042">
    <property type="entry name" value="PurM C-terminal domain-like"/>
    <property type="match status" value="1"/>
</dbReference>
<dbReference type="HAMAP" id="MF_02128">
    <property type="entry name" value="TMP_kinase"/>
    <property type="match status" value="1"/>
</dbReference>
<feature type="binding site" evidence="2">
    <location>
        <position position="147"/>
    </location>
    <ligand>
        <name>ATP</name>
        <dbReference type="ChEBI" id="CHEBI:30616"/>
    </ligand>
</feature>
<keyword evidence="2" id="KW-0479">Metal-binding</keyword>
<keyword evidence="6" id="KW-1185">Reference proteome</keyword>
<protein>
    <recommendedName>
        <fullName evidence="2">Thiamine-monophosphate kinase</fullName>
        <shortName evidence="2">TMP kinase</shortName>
        <shortName evidence="2">Thiamine-phosphate kinase</shortName>
        <ecNumber evidence="2">2.7.4.16</ecNumber>
    </recommendedName>
</protein>
<feature type="binding site" evidence="2">
    <location>
        <position position="28"/>
    </location>
    <ligand>
        <name>Mg(2+)</name>
        <dbReference type="ChEBI" id="CHEBI:18420"/>
        <label>4</label>
    </ligand>
</feature>
<dbReference type="InterPro" id="IPR016188">
    <property type="entry name" value="PurM-like_N"/>
</dbReference>
<comment type="miscellaneous">
    <text evidence="2">Reaction mechanism of ThiL seems to utilize a direct, inline transfer of the gamma-phosphate of ATP to TMP rather than a phosphorylated enzyme intermediate.</text>
</comment>
<feature type="binding site" evidence="2">
    <location>
        <begin position="120"/>
        <end position="121"/>
    </location>
    <ligand>
        <name>ATP</name>
        <dbReference type="ChEBI" id="CHEBI:30616"/>
    </ligand>
</feature>
<dbReference type="InterPro" id="IPR036676">
    <property type="entry name" value="PurM-like_C_sf"/>
</dbReference>
<evidence type="ECO:0000313" key="6">
    <source>
        <dbReference type="Proteomes" id="UP001626536"/>
    </source>
</evidence>
<dbReference type="Gene3D" id="3.30.1330.10">
    <property type="entry name" value="PurM-like, N-terminal domain"/>
    <property type="match status" value="1"/>
</dbReference>
<feature type="binding site" evidence="2">
    <location>
        <position position="43"/>
    </location>
    <ligand>
        <name>Mg(2+)</name>
        <dbReference type="ChEBI" id="CHEBI:18420"/>
        <label>4</label>
    </ligand>
</feature>
<dbReference type="EMBL" id="CP136862">
    <property type="protein sequence ID" value="WOJ89469.1"/>
    <property type="molecule type" value="Genomic_DNA"/>
</dbReference>
<dbReference type="SUPFAM" id="SSF55326">
    <property type="entry name" value="PurM N-terminal domain-like"/>
    <property type="match status" value="1"/>
</dbReference>
<organism evidence="5 6">
    <name type="scientific">Methylocapsa polymorpha</name>
    <dbReference type="NCBI Taxonomy" id="3080828"/>
    <lineage>
        <taxon>Bacteria</taxon>
        <taxon>Pseudomonadati</taxon>
        <taxon>Pseudomonadota</taxon>
        <taxon>Alphaproteobacteria</taxon>
        <taxon>Hyphomicrobiales</taxon>
        <taxon>Beijerinckiaceae</taxon>
        <taxon>Methylocapsa</taxon>
    </lineage>
</organism>
<keyword evidence="2 5" id="KW-0808">Transferase</keyword>
<dbReference type="InterPro" id="IPR036921">
    <property type="entry name" value="PurM-like_N_sf"/>
</dbReference>
<feature type="domain" description="PurM-like C-terminal" evidence="4">
    <location>
        <begin position="152"/>
        <end position="306"/>
    </location>
</feature>
<dbReference type="PANTHER" id="PTHR30270:SF0">
    <property type="entry name" value="THIAMINE-MONOPHOSPHATE KINASE"/>
    <property type="match status" value="1"/>
</dbReference>
<dbReference type="PIRSF" id="PIRSF005303">
    <property type="entry name" value="Thiam_monoph_kin"/>
    <property type="match status" value="1"/>
</dbReference>
<comment type="function">
    <text evidence="2">Catalyzes the ATP-dependent phosphorylation of thiamine-monophosphate (TMP) to form thiamine-pyrophosphate (TPP), the active form of vitamin B1.</text>
</comment>
<feature type="binding site" evidence="2">
    <location>
        <position position="45"/>
    </location>
    <ligand>
        <name>Mg(2+)</name>
        <dbReference type="ChEBI" id="CHEBI:18420"/>
        <label>1</label>
    </ligand>
</feature>
<keyword evidence="2" id="KW-0460">Magnesium</keyword>
<feature type="binding site" evidence="2">
    <location>
        <position position="328"/>
    </location>
    <ligand>
        <name>substrate</name>
    </ligand>
</feature>
<feature type="binding site" evidence="2">
    <location>
        <position position="121"/>
    </location>
    <ligand>
        <name>Mg(2+)</name>
        <dbReference type="ChEBI" id="CHEBI:18420"/>
        <label>1</label>
    </ligand>
</feature>
<feature type="binding site" evidence="2">
    <location>
        <position position="73"/>
    </location>
    <ligand>
        <name>Mg(2+)</name>
        <dbReference type="ChEBI" id="CHEBI:18420"/>
        <label>4</label>
    </ligand>
</feature>
<feature type="binding site" evidence="2">
    <location>
        <position position="73"/>
    </location>
    <ligand>
        <name>Mg(2+)</name>
        <dbReference type="ChEBI" id="CHEBI:18420"/>
        <label>3</label>
    </ligand>
</feature>
<dbReference type="Pfam" id="PF02769">
    <property type="entry name" value="AIRS_C"/>
    <property type="match status" value="1"/>
</dbReference>
<dbReference type="Gene3D" id="3.90.650.10">
    <property type="entry name" value="PurM-like C-terminal domain"/>
    <property type="match status" value="1"/>
</dbReference>
<feature type="binding site" evidence="2">
    <location>
        <position position="45"/>
    </location>
    <ligand>
        <name>Mg(2+)</name>
        <dbReference type="ChEBI" id="CHEBI:18420"/>
        <label>2</label>
    </ligand>
</feature>
<evidence type="ECO:0000259" key="4">
    <source>
        <dbReference type="Pfam" id="PF02769"/>
    </source>
</evidence>
<comment type="catalytic activity">
    <reaction evidence="2">
        <text>thiamine phosphate + ATP = thiamine diphosphate + ADP</text>
        <dbReference type="Rhea" id="RHEA:15913"/>
        <dbReference type="ChEBI" id="CHEBI:30616"/>
        <dbReference type="ChEBI" id="CHEBI:37575"/>
        <dbReference type="ChEBI" id="CHEBI:58937"/>
        <dbReference type="ChEBI" id="CHEBI:456216"/>
        <dbReference type="EC" id="2.7.4.16"/>
    </reaction>
</comment>